<comment type="function">
    <text evidence="8">Responsible for the transport of dicarboxylates such as succinate, fumarate, and malate from the periplasm across the membrane.</text>
</comment>
<dbReference type="PRINTS" id="PR00173">
    <property type="entry name" value="EDTRNSPORT"/>
</dbReference>
<evidence type="ECO:0000256" key="5">
    <source>
        <dbReference type="ARBA" id="ARBA00022847"/>
    </source>
</evidence>
<evidence type="ECO:0000256" key="2">
    <source>
        <dbReference type="ARBA" id="ARBA00022448"/>
    </source>
</evidence>
<keyword evidence="5" id="KW-0769">Symport</keyword>
<dbReference type="InterPro" id="IPR036458">
    <property type="entry name" value="Na:dicarbo_symporter_sf"/>
</dbReference>
<proteinExistence type="predicted"/>
<dbReference type="Pfam" id="PF00375">
    <property type="entry name" value="SDF"/>
    <property type="match status" value="1"/>
</dbReference>
<dbReference type="Gene3D" id="1.10.3860.10">
    <property type="entry name" value="Sodium:dicarboxylate symporter"/>
    <property type="match status" value="1"/>
</dbReference>
<comment type="subcellular location">
    <subcellularLocation>
        <location evidence="1">Cell membrane</location>
        <topology evidence="1">Multi-pass membrane protein</topology>
    </subcellularLocation>
</comment>
<evidence type="ECO:0000313" key="11">
    <source>
        <dbReference type="Proteomes" id="UP000243719"/>
    </source>
</evidence>
<dbReference type="GO" id="GO:0015138">
    <property type="term" value="F:fumarate transmembrane transporter activity"/>
    <property type="evidence" value="ECO:0007669"/>
    <property type="project" value="TreeGrafter"/>
</dbReference>
<evidence type="ECO:0000256" key="4">
    <source>
        <dbReference type="ARBA" id="ARBA00022692"/>
    </source>
</evidence>
<dbReference type="InterPro" id="IPR001991">
    <property type="entry name" value="Na-dicarboxylate_symporter"/>
</dbReference>
<dbReference type="GO" id="GO:0005886">
    <property type="term" value="C:plasma membrane"/>
    <property type="evidence" value="ECO:0007669"/>
    <property type="project" value="UniProtKB-SubCell"/>
</dbReference>
<evidence type="ECO:0000256" key="3">
    <source>
        <dbReference type="ARBA" id="ARBA00022475"/>
    </source>
</evidence>
<evidence type="ECO:0000256" key="7">
    <source>
        <dbReference type="ARBA" id="ARBA00023136"/>
    </source>
</evidence>
<keyword evidence="3" id="KW-1003">Cell membrane</keyword>
<dbReference type="GO" id="GO:0015366">
    <property type="term" value="F:malate:proton symporter activity"/>
    <property type="evidence" value="ECO:0007669"/>
    <property type="project" value="TreeGrafter"/>
</dbReference>
<feature type="transmembrane region" description="Helical" evidence="9">
    <location>
        <begin position="244"/>
        <end position="267"/>
    </location>
</feature>
<dbReference type="STRING" id="1770053.SAMN05216551_106148"/>
<dbReference type="GO" id="GO:0070778">
    <property type="term" value="P:L-aspartate transmembrane transport"/>
    <property type="evidence" value="ECO:0007669"/>
    <property type="project" value="TreeGrafter"/>
</dbReference>
<feature type="transmembrane region" description="Helical" evidence="9">
    <location>
        <begin position="357"/>
        <end position="374"/>
    </location>
</feature>
<feature type="transmembrane region" description="Helical" evidence="9">
    <location>
        <begin position="68"/>
        <end position="86"/>
    </location>
</feature>
<dbReference type="PANTHER" id="PTHR42865">
    <property type="entry name" value="PROTON/GLUTAMATE-ASPARTATE SYMPORTER"/>
    <property type="match status" value="1"/>
</dbReference>
<evidence type="ECO:0000256" key="8">
    <source>
        <dbReference type="ARBA" id="ARBA00053346"/>
    </source>
</evidence>
<dbReference type="NCBIfam" id="NF002461">
    <property type="entry name" value="PRK01663.1"/>
    <property type="match status" value="1"/>
</dbReference>
<name>A0A1H2PQ09_9BURK</name>
<dbReference type="AlphaFoldDB" id="A0A1H2PQ09"/>
<sequence>MPARCKAGDGRDRPVHQSRCCRVRDGIVKWLRPFRPLYAQVLLATLFGMVLGHVWPETGVALKPLSDGFIALVRMTIAPIVFCTIVRGITSLGSGTTIGRTIAKALTLFYGLTAVALLLGLAVAYVLHPGAGMHVDLHRLDTRSLAPLLGQHPPSGLTEVLLGIIPDTVTAAFVKGDVLPVLLVSVLFGAALNGLPRAAQPLLGLIDAVADAFFRVIALIMRLAPLGAFGAMAFTVGCFGIRSIGSLGMLIASLYVACVLFVLLVLATLARVHGFSLWRLLRYIREELLIVLATSSTEPALPRLIAKLEALGCEKGVVGVVLPAGYSFNLSGTAIYLTLACLFISQACDLPLSASQIVLLLGLMLLTSKGAAGVTGSGLIALVVTLTAMPDLPVAGVALLVGIDRFMSEARALTSVISNACAVIFVALWEDACDRERLSLALRDVDARPLPDDSPAPSNRRA</sequence>
<keyword evidence="4 9" id="KW-0812">Transmembrane</keyword>
<gene>
    <name evidence="10" type="ORF">SAMN05216551_106148</name>
</gene>
<feature type="transmembrane region" description="Helical" evidence="9">
    <location>
        <begin position="326"/>
        <end position="345"/>
    </location>
</feature>
<protein>
    <submittedName>
        <fullName evidence="10">Na+/H+-dicarboxylate symporter</fullName>
    </submittedName>
</protein>
<dbReference type="Proteomes" id="UP000243719">
    <property type="component" value="Unassembled WGS sequence"/>
</dbReference>
<dbReference type="EMBL" id="FNLO01000006">
    <property type="protein sequence ID" value="SDV48894.1"/>
    <property type="molecule type" value="Genomic_DNA"/>
</dbReference>
<feature type="transmembrane region" description="Helical" evidence="9">
    <location>
        <begin position="380"/>
        <end position="403"/>
    </location>
</feature>
<feature type="transmembrane region" description="Helical" evidence="9">
    <location>
        <begin position="107"/>
        <end position="127"/>
    </location>
</feature>
<evidence type="ECO:0000256" key="6">
    <source>
        <dbReference type="ARBA" id="ARBA00022989"/>
    </source>
</evidence>
<keyword evidence="6 9" id="KW-1133">Transmembrane helix</keyword>
<accession>A0A1H2PQ09</accession>
<evidence type="ECO:0000313" key="10">
    <source>
        <dbReference type="EMBL" id="SDV48894.1"/>
    </source>
</evidence>
<dbReference type="GO" id="GO:0015141">
    <property type="term" value="F:succinate transmembrane transporter activity"/>
    <property type="evidence" value="ECO:0007669"/>
    <property type="project" value="TreeGrafter"/>
</dbReference>
<organism evidence="10 11">
    <name type="scientific">Chitinasiproducens palmae</name>
    <dbReference type="NCBI Taxonomy" id="1770053"/>
    <lineage>
        <taxon>Bacteria</taxon>
        <taxon>Pseudomonadati</taxon>
        <taxon>Pseudomonadota</taxon>
        <taxon>Betaproteobacteria</taxon>
        <taxon>Burkholderiales</taxon>
        <taxon>Burkholderiaceae</taxon>
        <taxon>Chitinasiproducens</taxon>
    </lineage>
</organism>
<keyword evidence="2" id="KW-0813">Transport</keyword>
<dbReference type="FunFam" id="1.10.3860.10:FF:000001">
    <property type="entry name" value="C4-dicarboxylate transport protein"/>
    <property type="match status" value="1"/>
</dbReference>
<feature type="transmembrane region" description="Helical" evidence="9">
    <location>
        <begin position="37"/>
        <end position="56"/>
    </location>
</feature>
<keyword evidence="7 9" id="KW-0472">Membrane</keyword>
<evidence type="ECO:0000256" key="9">
    <source>
        <dbReference type="SAM" id="Phobius"/>
    </source>
</evidence>
<keyword evidence="11" id="KW-1185">Reference proteome</keyword>
<dbReference type="PANTHER" id="PTHR42865:SF1">
    <property type="entry name" value="AEROBIC C4-DICARBOXYLATE TRANSPORT PROTEIN"/>
    <property type="match status" value="1"/>
</dbReference>
<evidence type="ECO:0000256" key="1">
    <source>
        <dbReference type="ARBA" id="ARBA00004651"/>
    </source>
</evidence>
<dbReference type="OrthoDB" id="9766690at2"/>
<reference evidence="11" key="1">
    <citation type="submission" date="2016-09" db="EMBL/GenBank/DDBJ databases">
        <authorList>
            <person name="Varghese N."/>
            <person name="Submissions S."/>
        </authorList>
    </citation>
    <scope>NUCLEOTIDE SEQUENCE [LARGE SCALE GENOMIC DNA]</scope>
    <source>
        <strain evidence="11">JS23</strain>
    </source>
</reference>
<dbReference type="SUPFAM" id="SSF118215">
    <property type="entry name" value="Proton glutamate symport protein"/>
    <property type="match status" value="1"/>
</dbReference>